<name>A0ABW2HSE0_9ACTN</name>
<dbReference type="RefSeq" id="WP_378966481.1">
    <property type="nucleotide sequence ID" value="NZ_JBHTBJ010000006.1"/>
</dbReference>
<sequence>MTQIANDKPARAAGSAPAGSVVGGGLLLAVISATTFGLSGPLASGLLTAGWSPGAIVLCRMTVAALALAPFTIATLRGRWHLVARQKGQILVYGVLAVAGAQFCYFSAVATMDVAPALLIEYTAPAAVVAWMWLRHGQRPARLTVLGAVVAAAGLVLVLDLTSGAHVAWSGVAWALAAMIGATAYFLISADTGTGLPPLALAGLGLTVGSLTLGALAATGLLPMHGVTTPVTFAVGSPPWWVPLLLLGLVTAALAYATGIAASRRLGSRVASFVALLEVVAAVVFAWLLVDQLPGLMQLAGGLLIVGGVVAVKLGDRRIA</sequence>
<dbReference type="InterPro" id="IPR000620">
    <property type="entry name" value="EamA_dom"/>
</dbReference>
<feature type="transmembrane region" description="Helical" evidence="6">
    <location>
        <begin position="270"/>
        <end position="290"/>
    </location>
</feature>
<gene>
    <name evidence="8" type="ORF">ACFQS1_10830</name>
</gene>
<reference evidence="9" key="1">
    <citation type="journal article" date="2019" name="Int. J. Syst. Evol. Microbiol.">
        <title>The Global Catalogue of Microorganisms (GCM) 10K type strain sequencing project: providing services to taxonomists for standard genome sequencing and annotation.</title>
        <authorList>
            <consortium name="The Broad Institute Genomics Platform"/>
            <consortium name="The Broad Institute Genome Sequencing Center for Infectious Disease"/>
            <person name="Wu L."/>
            <person name="Ma J."/>
        </authorList>
    </citation>
    <scope>NUCLEOTIDE SEQUENCE [LARGE SCALE GENOMIC DNA]</scope>
    <source>
        <strain evidence="9">XZYJT-10</strain>
    </source>
</reference>
<feature type="domain" description="EamA" evidence="7">
    <location>
        <begin position="170"/>
        <end position="312"/>
    </location>
</feature>
<keyword evidence="9" id="KW-1185">Reference proteome</keyword>
<dbReference type="Pfam" id="PF00892">
    <property type="entry name" value="EamA"/>
    <property type="match status" value="2"/>
</dbReference>
<proteinExistence type="inferred from homology"/>
<feature type="transmembrane region" description="Helical" evidence="6">
    <location>
        <begin position="240"/>
        <end position="258"/>
    </location>
</feature>
<evidence type="ECO:0000256" key="1">
    <source>
        <dbReference type="ARBA" id="ARBA00004141"/>
    </source>
</evidence>
<keyword evidence="3 6" id="KW-0812">Transmembrane</keyword>
<dbReference type="Proteomes" id="UP001596548">
    <property type="component" value="Unassembled WGS sequence"/>
</dbReference>
<comment type="similarity">
    <text evidence="2">Belongs to the EamA transporter family.</text>
</comment>
<evidence type="ECO:0000256" key="4">
    <source>
        <dbReference type="ARBA" id="ARBA00022989"/>
    </source>
</evidence>
<keyword evidence="5 6" id="KW-0472">Membrane</keyword>
<evidence type="ECO:0000256" key="3">
    <source>
        <dbReference type="ARBA" id="ARBA00022692"/>
    </source>
</evidence>
<keyword evidence="4 6" id="KW-1133">Transmembrane helix</keyword>
<protein>
    <submittedName>
        <fullName evidence="8">DMT family transporter</fullName>
    </submittedName>
</protein>
<feature type="transmembrane region" description="Helical" evidence="6">
    <location>
        <begin position="21"/>
        <end position="43"/>
    </location>
</feature>
<evidence type="ECO:0000313" key="8">
    <source>
        <dbReference type="EMBL" id="MFC7274475.1"/>
    </source>
</evidence>
<evidence type="ECO:0000256" key="2">
    <source>
        <dbReference type="ARBA" id="ARBA00007362"/>
    </source>
</evidence>
<dbReference type="PANTHER" id="PTHR32322:SF2">
    <property type="entry name" value="EAMA DOMAIN-CONTAINING PROTEIN"/>
    <property type="match status" value="1"/>
</dbReference>
<feature type="transmembrane region" description="Helical" evidence="6">
    <location>
        <begin position="90"/>
        <end position="108"/>
    </location>
</feature>
<organism evidence="8 9">
    <name type="scientific">Paractinoplanes rhizophilus</name>
    <dbReference type="NCBI Taxonomy" id="1416877"/>
    <lineage>
        <taxon>Bacteria</taxon>
        <taxon>Bacillati</taxon>
        <taxon>Actinomycetota</taxon>
        <taxon>Actinomycetes</taxon>
        <taxon>Micromonosporales</taxon>
        <taxon>Micromonosporaceae</taxon>
        <taxon>Paractinoplanes</taxon>
    </lineage>
</organism>
<feature type="transmembrane region" description="Helical" evidence="6">
    <location>
        <begin position="114"/>
        <end position="134"/>
    </location>
</feature>
<feature type="transmembrane region" description="Helical" evidence="6">
    <location>
        <begin position="55"/>
        <end position="78"/>
    </location>
</feature>
<feature type="transmembrane region" description="Helical" evidence="6">
    <location>
        <begin position="167"/>
        <end position="187"/>
    </location>
</feature>
<comment type="caution">
    <text evidence="8">The sequence shown here is derived from an EMBL/GenBank/DDBJ whole genome shotgun (WGS) entry which is preliminary data.</text>
</comment>
<evidence type="ECO:0000313" key="9">
    <source>
        <dbReference type="Proteomes" id="UP001596548"/>
    </source>
</evidence>
<evidence type="ECO:0000256" key="6">
    <source>
        <dbReference type="SAM" id="Phobius"/>
    </source>
</evidence>
<accession>A0ABW2HSE0</accession>
<dbReference type="InterPro" id="IPR037185">
    <property type="entry name" value="EmrE-like"/>
</dbReference>
<dbReference type="PANTHER" id="PTHR32322">
    <property type="entry name" value="INNER MEMBRANE TRANSPORTER"/>
    <property type="match status" value="1"/>
</dbReference>
<feature type="transmembrane region" description="Helical" evidence="6">
    <location>
        <begin position="199"/>
        <end position="220"/>
    </location>
</feature>
<evidence type="ECO:0000259" key="7">
    <source>
        <dbReference type="Pfam" id="PF00892"/>
    </source>
</evidence>
<feature type="transmembrane region" description="Helical" evidence="6">
    <location>
        <begin position="296"/>
        <end position="315"/>
    </location>
</feature>
<feature type="transmembrane region" description="Helical" evidence="6">
    <location>
        <begin position="141"/>
        <end position="161"/>
    </location>
</feature>
<evidence type="ECO:0000256" key="5">
    <source>
        <dbReference type="ARBA" id="ARBA00023136"/>
    </source>
</evidence>
<dbReference type="InterPro" id="IPR050638">
    <property type="entry name" value="AA-Vitamin_Transporters"/>
</dbReference>
<dbReference type="SUPFAM" id="SSF103481">
    <property type="entry name" value="Multidrug resistance efflux transporter EmrE"/>
    <property type="match status" value="2"/>
</dbReference>
<comment type="subcellular location">
    <subcellularLocation>
        <location evidence="1">Membrane</location>
        <topology evidence="1">Multi-pass membrane protein</topology>
    </subcellularLocation>
</comment>
<dbReference type="EMBL" id="JBHTBJ010000006">
    <property type="protein sequence ID" value="MFC7274475.1"/>
    <property type="molecule type" value="Genomic_DNA"/>
</dbReference>
<feature type="domain" description="EamA" evidence="7">
    <location>
        <begin position="25"/>
        <end position="159"/>
    </location>
</feature>